<feature type="compositionally biased region" description="Polar residues" evidence="1">
    <location>
        <begin position="352"/>
        <end position="363"/>
    </location>
</feature>
<dbReference type="eggNOG" id="ENOG502SWYF">
    <property type="taxonomic scope" value="Eukaryota"/>
</dbReference>
<gene>
    <name evidence="3" type="ORF">UCREL1_10299</name>
</gene>
<feature type="region of interest" description="Disordered" evidence="1">
    <location>
        <begin position="332"/>
        <end position="405"/>
    </location>
</feature>
<dbReference type="STRING" id="1287681.M7SF20"/>
<feature type="transmembrane region" description="Helical" evidence="2">
    <location>
        <begin position="307"/>
        <end position="331"/>
    </location>
</feature>
<feature type="compositionally biased region" description="Polar residues" evidence="1">
    <location>
        <begin position="9"/>
        <end position="18"/>
    </location>
</feature>
<evidence type="ECO:0008006" key="5">
    <source>
        <dbReference type="Google" id="ProtNLM"/>
    </source>
</evidence>
<protein>
    <recommendedName>
        <fullName evidence="5">Apple domain-containing protein</fullName>
    </recommendedName>
</protein>
<evidence type="ECO:0000313" key="3">
    <source>
        <dbReference type="EMBL" id="EMR62762.1"/>
    </source>
</evidence>
<evidence type="ECO:0000256" key="1">
    <source>
        <dbReference type="SAM" id="MobiDB-lite"/>
    </source>
</evidence>
<feature type="compositionally biased region" description="Gly residues" evidence="1">
    <location>
        <begin position="99"/>
        <end position="108"/>
    </location>
</feature>
<feature type="compositionally biased region" description="Low complexity" evidence="1">
    <location>
        <begin position="59"/>
        <end position="70"/>
    </location>
</feature>
<evidence type="ECO:0000256" key="2">
    <source>
        <dbReference type="SAM" id="Phobius"/>
    </source>
</evidence>
<dbReference type="HOGENOM" id="CLU_536392_0_0_1"/>
<organism evidence="3 4">
    <name type="scientific">Eutypa lata (strain UCR-EL1)</name>
    <name type="common">Grapevine dieback disease fungus</name>
    <name type="synonym">Eutypa armeniacae</name>
    <dbReference type="NCBI Taxonomy" id="1287681"/>
    <lineage>
        <taxon>Eukaryota</taxon>
        <taxon>Fungi</taxon>
        <taxon>Dikarya</taxon>
        <taxon>Ascomycota</taxon>
        <taxon>Pezizomycotina</taxon>
        <taxon>Sordariomycetes</taxon>
        <taxon>Xylariomycetidae</taxon>
        <taxon>Xylariales</taxon>
        <taxon>Diatrypaceae</taxon>
        <taxon>Eutypa</taxon>
    </lineage>
</organism>
<evidence type="ECO:0000313" key="4">
    <source>
        <dbReference type="Proteomes" id="UP000012174"/>
    </source>
</evidence>
<feature type="compositionally biased region" description="Low complexity" evidence="1">
    <location>
        <begin position="385"/>
        <end position="397"/>
    </location>
</feature>
<dbReference type="Proteomes" id="UP000012174">
    <property type="component" value="Unassembled WGS sequence"/>
</dbReference>
<keyword evidence="2" id="KW-0472">Membrane</keyword>
<dbReference type="EMBL" id="KB707375">
    <property type="protein sequence ID" value="EMR62762.1"/>
    <property type="molecule type" value="Genomic_DNA"/>
</dbReference>
<keyword evidence="2" id="KW-0812">Transmembrane</keyword>
<feature type="compositionally biased region" description="Low complexity" evidence="1">
    <location>
        <begin position="364"/>
        <end position="378"/>
    </location>
</feature>
<sequence>MASSDHHASLTSNDSTSALLGRRGGGGGGGGGKTGGNLSYQGHQRMQSQASTVSPVLSSPPRIAAPAPSRQQLQTGVPVAVAQPQPVSPISPIYEKPTGGEGVGGWGGTTSVSISSPLSPRAHQQQLQQQHQHQHQAQQSSISSTSGFEFRGFDFFAKKDFNELKDASRAYFNNLAVNRPVSFISFRSNSKNGNGGGVGAGAGAGAAAGAGNGTSNGASWLGDATPPASPTLAARRLAENPSPIPGGRLDGSGGSDEGKAKRGGVAAGGAAAAAGGGGATGGGSGGRLFGSPTPAEPRIFGLRKKMFWVLLALVGIVLLVIIIAVSVGVSMSRKGDSASQNGDSEGAVDGSPTATTASASDELTTTITATETTPPTTVTDEHTATKTTTTPKATNTSGSGGSGGGAKLDCPAANGTTYQVPGSDKSFLRICGVDYDAQQGEATDLGQVETETMLDCMKNCAGTFDCDACAWGFVEGDTGTLHTCWLKSDLSSKGGHDVDDGWSFAVLL</sequence>
<dbReference type="KEGG" id="ela:UCREL1_10299"/>
<feature type="compositionally biased region" description="Polar residues" evidence="1">
    <location>
        <begin position="37"/>
        <end position="57"/>
    </location>
</feature>
<reference evidence="4" key="1">
    <citation type="journal article" date="2013" name="Genome Announc.">
        <title>Draft genome sequence of the grapevine dieback fungus Eutypa lata UCR-EL1.</title>
        <authorList>
            <person name="Blanco-Ulate B."/>
            <person name="Rolshausen P.E."/>
            <person name="Cantu D."/>
        </authorList>
    </citation>
    <scope>NUCLEOTIDE SEQUENCE [LARGE SCALE GENOMIC DNA]</scope>
    <source>
        <strain evidence="4">UCR-EL1</strain>
    </source>
</reference>
<proteinExistence type="predicted"/>
<name>M7SF20_EUTLA</name>
<dbReference type="AlphaFoldDB" id="M7SF20"/>
<feature type="region of interest" description="Disordered" evidence="1">
    <location>
        <begin position="238"/>
        <end position="263"/>
    </location>
</feature>
<accession>M7SF20</accession>
<feature type="region of interest" description="Disordered" evidence="1">
    <location>
        <begin position="1"/>
        <end position="144"/>
    </location>
</feature>
<dbReference type="OrthoDB" id="3499003at2759"/>
<keyword evidence="2" id="KW-1133">Transmembrane helix</keyword>
<feature type="compositionally biased region" description="Gly residues" evidence="1">
    <location>
        <begin position="22"/>
        <end position="35"/>
    </location>
</feature>
<feature type="compositionally biased region" description="Low complexity" evidence="1">
    <location>
        <begin position="122"/>
        <end position="139"/>
    </location>
</feature>
<keyword evidence="4" id="KW-1185">Reference proteome</keyword>